<dbReference type="PROSITE" id="PS00137">
    <property type="entry name" value="SUBTILASE_HIS"/>
    <property type="match status" value="1"/>
</dbReference>
<feature type="signal peptide" evidence="3">
    <location>
        <begin position="1"/>
        <end position="29"/>
    </location>
</feature>
<dbReference type="InterPro" id="IPR051210">
    <property type="entry name" value="Ub_ligase/GEF_domain"/>
</dbReference>
<dbReference type="GO" id="GO:0006508">
    <property type="term" value="P:proteolysis"/>
    <property type="evidence" value="ECO:0007669"/>
    <property type="project" value="InterPro"/>
</dbReference>
<dbReference type="Pfam" id="PF00415">
    <property type="entry name" value="RCC1"/>
    <property type="match status" value="2"/>
</dbReference>
<dbReference type="Pfam" id="PF25390">
    <property type="entry name" value="WD40_RLD"/>
    <property type="match status" value="2"/>
</dbReference>
<proteinExistence type="predicted"/>
<protein>
    <submittedName>
        <fullName evidence="6">Alpha-tubulin suppressor-like RCC1 family protein</fullName>
    </submittedName>
</protein>
<dbReference type="Proteomes" id="UP000256661">
    <property type="component" value="Unassembled WGS sequence"/>
</dbReference>
<organism evidence="6 7">
    <name type="scientific">Thermomonospora umbrina</name>
    <dbReference type="NCBI Taxonomy" id="111806"/>
    <lineage>
        <taxon>Bacteria</taxon>
        <taxon>Bacillati</taxon>
        <taxon>Actinomycetota</taxon>
        <taxon>Actinomycetes</taxon>
        <taxon>Streptosporangiales</taxon>
        <taxon>Thermomonosporaceae</taxon>
        <taxon>Thermomonospora</taxon>
    </lineage>
</organism>
<dbReference type="PROSITE" id="PS50012">
    <property type="entry name" value="RCC1_3"/>
    <property type="match status" value="13"/>
</dbReference>
<keyword evidence="1" id="KW-0677">Repeat</keyword>
<feature type="region of interest" description="Disordered" evidence="2">
    <location>
        <begin position="110"/>
        <end position="129"/>
    </location>
</feature>
<dbReference type="GO" id="GO:0004252">
    <property type="term" value="F:serine-type endopeptidase activity"/>
    <property type="evidence" value="ECO:0007669"/>
    <property type="project" value="InterPro"/>
</dbReference>
<dbReference type="InterPro" id="IPR000408">
    <property type="entry name" value="Reg_chr_condens"/>
</dbReference>
<keyword evidence="3" id="KW-0732">Signal</keyword>
<evidence type="ECO:0000259" key="4">
    <source>
        <dbReference type="Pfam" id="PF00082"/>
    </source>
</evidence>
<dbReference type="InterPro" id="IPR036852">
    <property type="entry name" value="Peptidase_S8/S53_dom_sf"/>
</dbReference>
<dbReference type="AlphaFoldDB" id="A0A3D9SV93"/>
<dbReference type="Pfam" id="PF00082">
    <property type="entry name" value="Peptidase_S8"/>
    <property type="match status" value="1"/>
</dbReference>
<dbReference type="InterPro" id="IPR000209">
    <property type="entry name" value="Peptidase_S8/S53_dom"/>
</dbReference>
<feature type="region of interest" description="Disordered" evidence="2">
    <location>
        <begin position="44"/>
        <end position="63"/>
    </location>
</feature>
<evidence type="ECO:0000256" key="3">
    <source>
        <dbReference type="SAM" id="SignalP"/>
    </source>
</evidence>
<dbReference type="RefSeq" id="WP_170177715.1">
    <property type="nucleotide sequence ID" value="NZ_QTTT01000001.1"/>
</dbReference>
<dbReference type="EMBL" id="QTTT01000001">
    <property type="protein sequence ID" value="REE98420.1"/>
    <property type="molecule type" value="Genomic_DNA"/>
</dbReference>
<dbReference type="InterPro" id="IPR009091">
    <property type="entry name" value="RCC1/BLIP-II"/>
</dbReference>
<evidence type="ECO:0000313" key="7">
    <source>
        <dbReference type="Proteomes" id="UP000256661"/>
    </source>
</evidence>
<dbReference type="Gene3D" id="3.40.50.200">
    <property type="entry name" value="Peptidase S8/S53 domain"/>
    <property type="match status" value="1"/>
</dbReference>
<feature type="chain" id="PRO_5039033794" evidence="3">
    <location>
        <begin position="30"/>
        <end position="1224"/>
    </location>
</feature>
<dbReference type="Gene3D" id="2.130.10.30">
    <property type="entry name" value="Regulator of chromosome condensation 1/beta-lactamase-inhibitor protein II"/>
    <property type="match status" value="4"/>
</dbReference>
<dbReference type="PROSITE" id="PS00626">
    <property type="entry name" value="RCC1_2"/>
    <property type="match status" value="4"/>
</dbReference>
<dbReference type="PANTHER" id="PTHR22870:SF408">
    <property type="entry name" value="OS09G0560450 PROTEIN"/>
    <property type="match status" value="1"/>
</dbReference>
<gene>
    <name evidence="6" type="ORF">DFJ69_3909</name>
</gene>
<dbReference type="PANTHER" id="PTHR22870">
    <property type="entry name" value="REGULATOR OF CHROMOSOME CONDENSATION"/>
    <property type="match status" value="1"/>
</dbReference>
<name>A0A3D9SV93_9ACTN</name>
<feature type="compositionally biased region" description="Basic and acidic residues" evidence="2">
    <location>
        <begin position="118"/>
        <end position="129"/>
    </location>
</feature>
<evidence type="ECO:0000313" key="6">
    <source>
        <dbReference type="EMBL" id="REE98420.1"/>
    </source>
</evidence>
<accession>A0A3D9SV93</accession>
<dbReference type="InterPro" id="IPR022398">
    <property type="entry name" value="Peptidase_S8_His-AS"/>
</dbReference>
<evidence type="ECO:0000256" key="2">
    <source>
        <dbReference type="SAM" id="MobiDB-lite"/>
    </source>
</evidence>
<comment type="caution">
    <text evidence="6">The sequence shown here is derived from an EMBL/GenBank/DDBJ whole genome shotgun (WGS) entry which is preliminary data.</text>
</comment>
<evidence type="ECO:0000259" key="5">
    <source>
        <dbReference type="Pfam" id="PF25390"/>
    </source>
</evidence>
<feature type="domain" description="RCC1-like" evidence="5">
    <location>
        <begin position="864"/>
        <end position="1170"/>
    </location>
</feature>
<feature type="domain" description="RCC1-like" evidence="5">
    <location>
        <begin position="227"/>
        <end position="494"/>
    </location>
</feature>
<feature type="domain" description="Peptidase S8/S53" evidence="4">
    <location>
        <begin position="612"/>
        <end position="841"/>
    </location>
</feature>
<dbReference type="InterPro" id="IPR058923">
    <property type="entry name" value="RCC1-like_dom"/>
</dbReference>
<dbReference type="PRINTS" id="PR00633">
    <property type="entry name" value="RCCNDNSATION"/>
</dbReference>
<keyword evidence="7" id="KW-1185">Reference proteome</keyword>
<sequence>MTEPLGGWRRRLAAIAATLMLGASPVVVAAVPANAEPALKAAYDHGKDKGRAPGTRGPLPKGFSATELTVKFRSDDQVRVRRGKAAARASGNAAALQKVLDRYSARIRPLSSRSEQSISDRRVQGEKRTGRRLPDLNSWFTVTVPRNIEGLLKDLNALPFVEIAQAGPEIAPTADPLQPQQKYRNAVGAAAGTGVDADAAHTVPGGKGDRVTVTDLEGDMTITPRRNSVSVAAGDEHTLVVDNYTSGVWAGGGGARGQLGIGSTQNSTTMVAIPGLSNVSAVAAGDDFSLALSSGAIWAWGANDQGQLGDGTTTDRSTPVKVNGITNAVSIAAGARHGMAVLSDGTVRAWGDNVHGQLGDGTTNDRSTPISVSALTGVSTIERGAIDGGAGHSLALLASGEVKSWGLNANGQLGNTATTDSLTPITVPGLAGKQVAAGAHHSLVVSSNNTISAFGKNDFGQLGDGTTVQRTTPVQVSTVTGAVIVSGGSDYSLATSTTDGLALWGWGSNAEGQLGNGTTASTTTPVRYQDPEAASVMRAVSAGTHHTILTTNDYGIWSFGDNAAGQLGLGTTTDTNVPTEPLRLNLWNFCHEDLAHTTPEFLKPSIDGPCSTRSHGTGVAGIIGAKDGNGKGIAGIAPNVRFRLGDSLSYADALADTEPGDVLLFEYAFVVNNRQHPVELSAVYYDLTVLATAAGVTVVEPGGNNTVNLDDPANPNAVTIMSRPDSGAIMVGAGEPPSDNGVNCVDANRPAERTAWKYSTYGSRVDVQGYGLCIATLGVSSWKNLTPSETDPNKMYRGEFGGTSGAGAIVAGVVASLQGVAKHMGAPLSPQLVRHILKVTGTPQPPSDPKHVGPLPNLRRAIDFLRGGIAVGGSWTMAVGNDGKVRSWGSNSHGQLGDGTTTGRNVAAEVAGLSGVVRSPRALAAGSAHALAVKADGTVWAWGENSAGQLGDGTTTNRSLPVQVSGLSGMTAVAADDFWSLALKSDGTLWAWGDGLAGQLGNGDQENRMTPVQVSGLTDVVDMAAGRHHGLAVKSDGTLWAWGDNTYGQLGDGSTDTRLTPVQVTAIGDLSTWAGSVAAGDGHSLTVGSNGAVAAWGRNDLGQLGTGSTGPDVIAPHVVSGLTGVFGVGAGASHSFAMRFNRTTFAWGANDHGMLGLGSTGETMPKPSLIGTLTGATSSVGSGIHSAAMLHNGTAYTWGYGGHGQLGHGDNNSLHIPAPVSGTP</sequence>
<dbReference type="SUPFAM" id="SSF52743">
    <property type="entry name" value="Subtilisin-like"/>
    <property type="match status" value="1"/>
</dbReference>
<dbReference type="SUPFAM" id="SSF50985">
    <property type="entry name" value="RCC1/BLIP-II"/>
    <property type="match status" value="4"/>
</dbReference>
<reference evidence="6 7" key="1">
    <citation type="submission" date="2018-08" db="EMBL/GenBank/DDBJ databases">
        <title>Sequencing the genomes of 1000 actinobacteria strains.</title>
        <authorList>
            <person name="Klenk H.-P."/>
        </authorList>
    </citation>
    <scope>NUCLEOTIDE SEQUENCE [LARGE SCALE GENOMIC DNA]</scope>
    <source>
        <strain evidence="6 7">DSM 43927</strain>
    </source>
</reference>
<evidence type="ECO:0000256" key="1">
    <source>
        <dbReference type="ARBA" id="ARBA00022737"/>
    </source>
</evidence>